<sequence length="170" mass="19367">MKDLTVYLRLEPYLRQWLTHHFGSPVRFPSRSYENMLLHRLLSRPAAGATAATGPTCPPDSVPIVITDHALRRPEYWCHLSRRAQGEMARAVANLFSIALWSECVSLIHSGTLNRGIDQWCQANGIALIYREGVRQKFYRMRRLYAQAGVILGKKYTHASGNNHTQTNHP</sequence>
<protein>
    <submittedName>
        <fullName evidence="1">Uncharacterized protein</fullName>
    </submittedName>
</protein>
<dbReference type="EMBL" id="BK016066">
    <property type="protein sequence ID" value="DAF92420.1"/>
    <property type="molecule type" value="Genomic_DNA"/>
</dbReference>
<evidence type="ECO:0000313" key="1">
    <source>
        <dbReference type="EMBL" id="DAF92420.1"/>
    </source>
</evidence>
<proteinExistence type="predicted"/>
<accession>A0A8S5UDB1</accession>
<name>A0A8S5UDB1_9CAUD</name>
<organism evidence="1">
    <name type="scientific">Siphoviridae sp. ct13O11</name>
    <dbReference type="NCBI Taxonomy" id="2825303"/>
    <lineage>
        <taxon>Viruses</taxon>
        <taxon>Duplodnaviria</taxon>
        <taxon>Heunggongvirae</taxon>
        <taxon>Uroviricota</taxon>
        <taxon>Caudoviricetes</taxon>
    </lineage>
</organism>
<reference evidence="1" key="1">
    <citation type="journal article" date="2021" name="Proc. Natl. Acad. Sci. U.S.A.">
        <title>A Catalog of Tens of Thousands of Viruses from Human Metagenomes Reveals Hidden Associations with Chronic Diseases.</title>
        <authorList>
            <person name="Tisza M.J."/>
            <person name="Buck C.B."/>
        </authorList>
    </citation>
    <scope>NUCLEOTIDE SEQUENCE</scope>
    <source>
        <strain evidence="1">Ct13O11</strain>
    </source>
</reference>